<dbReference type="AlphaFoldDB" id="A0AA39WYN7"/>
<sequence>MMADKHHCLNRRIATNWLFPEAVHQSAEEHLHPWRAMYSQTPKKPLLRIWDQFSGSQPTEDGCMISRAPEMRLDNANSRRDSLARHLNHKVWIPGPYIFFTTSSTAIEDLAQMRIAKRGPQILTVVDPNSRIANGLPILHATAEMDHYNITDPYGKSNEYYVNHYVCLWEVTEAEILGHWDWNNLASNENWYEDVILPAFKRFAATAFDADRRGGENMYDLQDSFKKLSVKYEALCYSNSDTSDGETGYYLDDEYDWDTDDEVEEANTADDILKIIEGDW</sequence>
<name>A0AA39WYN7_9PEZI</name>
<comment type="caution">
    <text evidence="1">The sequence shown here is derived from an EMBL/GenBank/DDBJ whole genome shotgun (WGS) entry which is preliminary data.</text>
</comment>
<proteinExistence type="predicted"/>
<evidence type="ECO:0000313" key="1">
    <source>
        <dbReference type="EMBL" id="KAK0624074.1"/>
    </source>
</evidence>
<dbReference type="EMBL" id="JAULSU010000003">
    <property type="protein sequence ID" value="KAK0624074.1"/>
    <property type="molecule type" value="Genomic_DNA"/>
</dbReference>
<reference evidence="1" key="1">
    <citation type="submission" date="2023-06" db="EMBL/GenBank/DDBJ databases">
        <title>Genome-scale phylogeny and comparative genomics of the fungal order Sordariales.</title>
        <authorList>
            <consortium name="Lawrence Berkeley National Laboratory"/>
            <person name="Hensen N."/>
            <person name="Bonometti L."/>
            <person name="Westerberg I."/>
            <person name="Brannstrom I.O."/>
            <person name="Guillou S."/>
            <person name="Cros-Aarteil S."/>
            <person name="Calhoun S."/>
            <person name="Haridas S."/>
            <person name="Kuo A."/>
            <person name="Mondo S."/>
            <person name="Pangilinan J."/>
            <person name="Riley R."/>
            <person name="Labutti K."/>
            <person name="Andreopoulos B."/>
            <person name="Lipzen A."/>
            <person name="Chen C."/>
            <person name="Yanf M."/>
            <person name="Daum C."/>
            <person name="Ng V."/>
            <person name="Clum A."/>
            <person name="Steindorff A."/>
            <person name="Ohm R."/>
            <person name="Martin F."/>
            <person name="Silar P."/>
            <person name="Natvig D."/>
            <person name="Lalanne C."/>
            <person name="Gautier V."/>
            <person name="Ament-Velasquez S.L."/>
            <person name="Kruys A."/>
            <person name="Hutchinson M.I."/>
            <person name="Powell A.J."/>
            <person name="Barry K."/>
            <person name="Miller A.N."/>
            <person name="Grigoriev I.V."/>
            <person name="Debuchy R."/>
            <person name="Gladieux P."/>
            <person name="Thoren M.H."/>
            <person name="Johannesson H."/>
        </authorList>
    </citation>
    <scope>NUCLEOTIDE SEQUENCE</scope>
    <source>
        <strain evidence="1">CBS 606.72</strain>
    </source>
</reference>
<organism evidence="1 2">
    <name type="scientific">Immersiella caudata</name>
    <dbReference type="NCBI Taxonomy" id="314043"/>
    <lineage>
        <taxon>Eukaryota</taxon>
        <taxon>Fungi</taxon>
        <taxon>Dikarya</taxon>
        <taxon>Ascomycota</taxon>
        <taxon>Pezizomycotina</taxon>
        <taxon>Sordariomycetes</taxon>
        <taxon>Sordariomycetidae</taxon>
        <taxon>Sordariales</taxon>
        <taxon>Lasiosphaeriaceae</taxon>
        <taxon>Immersiella</taxon>
    </lineage>
</organism>
<accession>A0AA39WYN7</accession>
<gene>
    <name evidence="1" type="ORF">B0T14DRAFT_192832</name>
</gene>
<evidence type="ECO:0000313" key="2">
    <source>
        <dbReference type="Proteomes" id="UP001175000"/>
    </source>
</evidence>
<keyword evidence="2" id="KW-1185">Reference proteome</keyword>
<protein>
    <submittedName>
        <fullName evidence="1">Uncharacterized protein</fullName>
    </submittedName>
</protein>
<dbReference type="Proteomes" id="UP001175000">
    <property type="component" value="Unassembled WGS sequence"/>
</dbReference>